<dbReference type="InterPro" id="IPR025420">
    <property type="entry name" value="DUF4143"/>
</dbReference>
<dbReference type="InterPro" id="IPR041682">
    <property type="entry name" value="AAA_14"/>
</dbReference>
<evidence type="ECO:0000259" key="2">
    <source>
        <dbReference type="Pfam" id="PF13635"/>
    </source>
</evidence>
<dbReference type="HOGENOM" id="CLU_041527_1_0_12"/>
<name>F0RXC8_SPHGB</name>
<feature type="domain" description="AAA" evidence="1">
    <location>
        <begin position="21"/>
        <end position="165"/>
    </location>
</feature>
<evidence type="ECO:0000313" key="3">
    <source>
        <dbReference type="EMBL" id="ADY11978.1"/>
    </source>
</evidence>
<dbReference type="OrthoDB" id="9801684at2"/>
<dbReference type="PANTHER" id="PTHR33295">
    <property type="entry name" value="ATPASE"/>
    <property type="match status" value="1"/>
</dbReference>
<reference evidence="4" key="1">
    <citation type="submission" date="2011-02" db="EMBL/GenBank/DDBJ databases">
        <title>Complete sequence of Spirochaeta sp. Buddy.</title>
        <authorList>
            <person name="Lucas S."/>
            <person name="Copeland A."/>
            <person name="Lapidus A."/>
            <person name="Cheng J.-F."/>
            <person name="Goodwin L."/>
            <person name="Pitluck S."/>
            <person name="Zeytun A."/>
            <person name="Detter J.C."/>
            <person name="Han C."/>
            <person name="Tapia R."/>
            <person name="Land M."/>
            <person name="Hauser L."/>
            <person name="Kyrpides N."/>
            <person name="Ivanova N."/>
            <person name="Mikhailova N."/>
            <person name="Pagani I."/>
            <person name="Ritalahti K.M."/>
            <person name="Loeffler F.E."/>
            <person name="Woyke T."/>
        </authorList>
    </citation>
    <scope>NUCLEOTIDE SEQUENCE [LARGE SCALE GENOMIC DNA]</scope>
    <source>
        <strain evidence="4">ATCC BAA-1886 / DSM 22777 / Buddy</strain>
    </source>
</reference>
<sequence>MIIKRDRYLKKLIERRENGLVKVITGIRRSGKSVLLNTLYHDYLLDCGVKESQIIMLALDQDINAKYRNPLVLGEYIREIASQSHEMQYVFLDEIQKVAEIKNPYLASNEEKITFVDTLLGLMAIKNIDLYVTGSNSKMLSSDILTAFRGRGDEIRMNPLSYSEFYSQYGEDKRHAWRDYITYGGMPFVLSRRSHEDKAKYLRDLFSKIYITDVVERNRILNDRETLEDLLDFTASAIGSLTNPTRLEHTFLSLKKQKISHVTISRYLEYLEDAFILSKAKRFDIKGRKYIGSPMKYYFTDIGLRNARLGFCQMEETHIMENVIYNELMLRGYSVDVGNLEAFEKDAENKTVRKQLEVDFVANDGSRVCYIQSALSIDDEKKRIQETRPFRTIHDSFKKIVIIKDDIIPWHDNAGVLYLGIEQFLLEEDSIRL</sequence>
<dbReference type="Pfam" id="PF13173">
    <property type="entry name" value="AAA_14"/>
    <property type="match status" value="1"/>
</dbReference>
<keyword evidence="4" id="KW-1185">Reference proteome</keyword>
<evidence type="ECO:0000313" key="4">
    <source>
        <dbReference type="Proteomes" id="UP000008466"/>
    </source>
</evidence>
<dbReference type="Pfam" id="PF13635">
    <property type="entry name" value="DUF4143"/>
    <property type="match status" value="1"/>
</dbReference>
<dbReference type="KEGG" id="sbu:SpiBuddy_0135"/>
<protein>
    <recommendedName>
        <fullName evidence="5">ATPase</fullName>
    </recommendedName>
</protein>
<dbReference type="Proteomes" id="UP000008466">
    <property type="component" value="Chromosome"/>
</dbReference>
<proteinExistence type="predicted"/>
<dbReference type="STRING" id="158189.SpiBuddy_0135"/>
<evidence type="ECO:0000259" key="1">
    <source>
        <dbReference type="Pfam" id="PF13173"/>
    </source>
</evidence>
<gene>
    <name evidence="3" type="ordered locus">SpiBuddy_0135</name>
</gene>
<feature type="domain" description="DUF4143" evidence="2">
    <location>
        <begin position="213"/>
        <end position="372"/>
    </location>
</feature>
<evidence type="ECO:0008006" key="5">
    <source>
        <dbReference type="Google" id="ProtNLM"/>
    </source>
</evidence>
<dbReference type="SUPFAM" id="SSF52540">
    <property type="entry name" value="P-loop containing nucleoside triphosphate hydrolases"/>
    <property type="match status" value="1"/>
</dbReference>
<dbReference type="AlphaFoldDB" id="F0RXC8"/>
<organism evidence="3 4">
    <name type="scientific">Sphaerochaeta globosa (strain ATCC BAA-1886 / DSM 22777 / Buddy)</name>
    <name type="common">Spirochaeta sp. (strain Buddy)</name>
    <dbReference type="NCBI Taxonomy" id="158189"/>
    <lineage>
        <taxon>Bacteria</taxon>
        <taxon>Pseudomonadati</taxon>
        <taxon>Spirochaetota</taxon>
        <taxon>Spirochaetia</taxon>
        <taxon>Spirochaetales</taxon>
        <taxon>Sphaerochaetaceae</taxon>
        <taxon>Sphaerochaeta</taxon>
    </lineage>
</organism>
<accession>F0RXC8</accession>
<dbReference type="PANTHER" id="PTHR33295:SF18">
    <property type="entry name" value="AAA+ ATPASE DOMAIN-CONTAINING PROTEIN"/>
    <property type="match status" value="1"/>
</dbReference>
<dbReference type="RefSeq" id="WP_013605831.1">
    <property type="nucleotide sequence ID" value="NC_015152.1"/>
</dbReference>
<dbReference type="InterPro" id="IPR027417">
    <property type="entry name" value="P-loop_NTPase"/>
</dbReference>
<dbReference type="eggNOG" id="COG1373">
    <property type="taxonomic scope" value="Bacteria"/>
</dbReference>
<dbReference type="EMBL" id="CP002541">
    <property type="protein sequence ID" value="ADY11978.1"/>
    <property type="molecule type" value="Genomic_DNA"/>
</dbReference>